<dbReference type="Proteomes" id="UP000199400">
    <property type="component" value="Unassembled WGS sequence"/>
</dbReference>
<dbReference type="InterPro" id="IPR014030">
    <property type="entry name" value="Ketoacyl_synth_N"/>
</dbReference>
<dbReference type="SMART" id="SM00825">
    <property type="entry name" value="PKS_KS"/>
    <property type="match status" value="1"/>
</dbReference>
<dbReference type="GO" id="GO:0004315">
    <property type="term" value="F:3-oxoacyl-[acyl-carrier-protein] synthase activity"/>
    <property type="evidence" value="ECO:0007669"/>
    <property type="project" value="TreeGrafter"/>
</dbReference>
<keyword evidence="2 3" id="KW-0808">Transferase</keyword>
<dbReference type="InterPro" id="IPR016039">
    <property type="entry name" value="Thiolase-like"/>
</dbReference>
<dbReference type="PROSITE" id="PS52004">
    <property type="entry name" value="KS3_2"/>
    <property type="match status" value="1"/>
</dbReference>
<feature type="domain" description="Ketosynthase family 3 (KS3)" evidence="4">
    <location>
        <begin position="9"/>
        <end position="430"/>
    </location>
</feature>
<dbReference type="GO" id="GO:0006633">
    <property type="term" value="P:fatty acid biosynthetic process"/>
    <property type="evidence" value="ECO:0007669"/>
    <property type="project" value="TreeGrafter"/>
</dbReference>
<gene>
    <name evidence="5" type="ORF">SAMN02745121_07752</name>
</gene>
<dbReference type="Gene3D" id="3.40.47.10">
    <property type="match status" value="2"/>
</dbReference>
<dbReference type="STRING" id="54.SAMN02745121_07752"/>
<dbReference type="EMBL" id="FOMX01000039">
    <property type="protein sequence ID" value="SFF25517.1"/>
    <property type="molecule type" value="Genomic_DNA"/>
</dbReference>
<dbReference type="InterPro" id="IPR000794">
    <property type="entry name" value="Beta-ketoacyl_synthase"/>
</dbReference>
<reference evidence="6" key="1">
    <citation type="submission" date="2016-10" db="EMBL/GenBank/DDBJ databases">
        <authorList>
            <person name="Varghese N."/>
            <person name="Submissions S."/>
        </authorList>
    </citation>
    <scope>NUCLEOTIDE SEQUENCE [LARGE SCALE GENOMIC DNA]</scope>
    <source>
        <strain evidence="6">ATCC 25963</strain>
    </source>
</reference>
<dbReference type="Pfam" id="PF02801">
    <property type="entry name" value="Ketoacyl-synt_C"/>
    <property type="match status" value="1"/>
</dbReference>
<evidence type="ECO:0000256" key="3">
    <source>
        <dbReference type="RuleBase" id="RU003694"/>
    </source>
</evidence>
<evidence type="ECO:0000313" key="6">
    <source>
        <dbReference type="Proteomes" id="UP000199400"/>
    </source>
</evidence>
<evidence type="ECO:0000256" key="2">
    <source>
        <dbReference type="ARBA" id="ARBA00022679"/>
    </source>
</evidence>
<evidence type="ECO:0000313" key="5">
    <source>
        <dbReference type="EMBL" id="SFF25517.1"/>
    </source>
</evidence>
<keyword evidence="6" id="KW-1185">Reference proteome</keyword>
<accession>A0A1I2H964</accession>
<evidence type="ECO:0000256" key="1">
    <source>
        <dbReference type="ARBA" id="ARBA00008467"/>
    </source>
</evidence>
<name>A0A1I2H964_9BACT</name>
<dbReference type="SUPFAM" id="SSF53901">
    <property type="entry name" value="Thiolase-like"/>
    <property type="match status" value="2"/>
</dbReference>
<proteinExistence type="inferred from homology"/>
<dbReference type="PANTHER" id="PTHR11712:SF336">
    <property type="entry name" value="3-OXOACYL-[ACYL-CARRIER-PROTEIN] SYNTHASE, MITOCHONDRIAL"/>
    <property type="match status" value="1"/>
</dbReference>
<dbReference type="PANTHER" id="PTHR11712">
    <property type="entry name" value="POLYKETIDE SYNTHASE-RELATED"/>
    <property type="match status" value="1"/>
</dbReference>
<organism evidence="5 6">
    <name type="scientific">Nannocystis exedens</name>
    <dbReference type="NCBI Taxonomy" id="54"/>
    <lineage>
        <taxon>Bacteria</taxon>
        <taxon>Pseudomonadati</taxon>
        <taxon>Myxococcota</taxon>
        <taxon>Polyangia</taxon>
        <taxon>Nannocystales</taxon>
        <taxon>Nannocystaceae</taxon>
        <taxon>Nannocystis</taxon>
    </lineage>
</organism>
<dbReference type="InterPro" id="IPR020841">
    <property type="entry name" value="PKS_Beta-ketoAc_synthase_dom"/>
</dbReference>
<dbReference type="AlphaFoldDB" id="A0A1I2H964"/>
<dbReference type="InterPro" id="IPR014031">
    <property type="entry name" value="Ketoacyl_synth_C"/>
</dbReference>
<evidence type="ECO:0000259" key="4">
    <source>
        <dbReference type="PROSITE" id="PS52004"/>
    </source>
</evidence>
<sequence>MVSSQAQSPRRVVVTGLGINTPLGDDLDTFYANLLAGKSAITRWKWHNNDGVYSKIGGDLSEYDVKAKLERLRGALPAEVHKRARQLCNKAPFSTSLSVLCAADAWRDAGMVEVADPTRCAVLVGGHNLNERYFADNYVTFQTEDPDYIDSMAALHMLDTDHAGSVSEMLGWKGACYTLGGACASANVALRNAIDEIRHHDHDMAMVVGAVLDFSQMGVHAMALLGAITFESFNDTPELASRPYDSRREGFVPSHGAGALVLEELGHALRRGATIYAEVLGCTSTSDGCHLPSPSTEGQARTLERLLRRAQVRPDEVDFICAHATSTPLGDLSELNAIRKVFGDHAKKLKINAPKSMLGHTCWSAPAVETVAALLQMRGGVLHPSINIDALDPEVDVDVCANKAVEHRINLMVKNSFGFGGLNCCALYRRWDPNSL</sequence>
<dbReference type="CDD" id="cd00834">
    <property type="entry name" value="KAS_I_II"/>
    <property type="match status" value="1"/>
</dbReference>
<dbReference type="RefSeq" id="WP_096333438.1">
    <property type="nucleotide sequence ID" value="NZ_FOMX01000039.1"/>
</dbReference>
<dbReference type="OrthoDB" id="9808669at2"/>
<dbReference type="GO" id="GO:0005829">
    <property type="term" value="C:cytosol"/>
    <property type="evidence" value="ECO:0007669"/>
    <property type="project" value="TreeGrafter"/>
</dbReference>
<comment type="similarity">
    <text evidence="1 3">Belongs to the thiolase-like superfamily. Beta-ketoacyl-ACP synthases family.</text>
</comment>
<protein>
    <submittedName>
        <fullName evidence="5">3-oxoacyl-[acyl-carrier-protein] synthase-1</fullName>
    </submittedName>
</protein>
<dbReference type="Pfam" id="PF00109">
    <property type="entry name" value="ketoacyl-synt"/>
    <property type="match status" value="1"/>
</dbReference>